<accession>A0A9X3XHD9</accession>
<dbReference type="GO" id="GO:0016020">
    <property type="term" value="C:membrane"/>
    <property type="evidence" value="ECO:0007669"/>
    <property type="project" value="UniProtKB-SubCell"/>
</dbReference>
<evidence type="ECO:0000256" key="1">
    <source>
        <dbReference type="ARBA" id="ARBA00004141"/>
    </source>
</evidence>
<sequence length="357" mass="39369">MGVEKKREFIINTLYLLIVATIIYIAIKYGLGWFLPFVIGFGIAFILKPLINSISKKFGLNRKVVAGITVLIFYTTVGALITVLIVKLFVELKDVFIKLPNLYTTTIEPVILQLSSGFEDILIKLDPTLMQAIRDMISSLTESLGSIISSISSGVVVFISSTVTTVPTFFIIVIFSIIASFFFAMDYTNITTFITRQFSERASSIIFDVKDYIVGTLFKFIKAYSIIISVTFIELAIGLSILRVESAITIALLIACVDVLPVLGTGGIVIPWIIIELIRGDIGLAVGLTIIYVVITIVRNVLEPKVVGQQIGLHPIVMLMCMFIGVKIFGFLGLFVLPIIVIILKNLNDSGKIHIFK</sequence>
<comment type="caution">
    <text evidence="7">The sequence shown here is derived from an EMBL/GenBank/DDBJ whole genome shotgun (WGS) entry which is preliminary data.</text>
</comment>
<dbReference type="EMBL" id="JAMRYU010000004">
    <property type="protein sequence ID" value="MDC4239620.1"/>
    <property type="molecule type" value="Genomic_DNA"/>
</dbReference>
<evidence type="ECO:0000313" key="7">
    <source>
        <dbReference type="EMBL" id="MDC4239620.1"/>
    </source>
</evidence>
<feature type="transmembrane region" description="Helical" evidence="6">
    <location>
        <begin position="223"/>
        <end position="242"/>
    </location>
</feature>
<dbReference type="PANTHER" id="PTHR21716:SF68">
    <property type="entry name" value="TRANSPORT PROTEIN YTVI-RELATED"/>
    <property type="match status" value="1"/>
</dbReference>
<name>A0A9X3XHD9_9CLOT</name>
<keyword evidence="5 6" id="KW-0472">Membrane</keyword>
<protein>
    <submittedName>
        <fullName evidence="7">Sporulation integral membrane protein YtvI</fullName>
    </submittedName>
</protein>
<feature type="transmembrane region" description="Helical" evidence="6">
    <location>
        <begin position="282"/>
        <end position="302"/>
    </location>
</feature>
<dbReference type="NCBIfam" id="TIGR02872">
    <property type="entry name" value="spore_ytvI"/>
    <property type="match status" value="1"/>
</dbReference>
<dbReference type="Pfam" id="PF01594">
    <property type="entry name" value="AI-2E_transport"/>
    <property type="match status" value="1"/>
</dbReference>
<gene>
    <name evidence="7" type="primary">ytvI</name>
    <name evidence="7" type="ORF">NE398_05515</name>
</gene>
<evidence type="ECO:0000313" key="8">
    <source>
        <dbReference type="Proteomes" id="UP001141183"/>
    </source>
</evidence>
<comment type="similarity">
    <text evidence="2">Belongs to the autoinducer-2 exporter (AI-2E) (TC 2.A.86) family.</text>
</comment>
<feature type="transmembrane region" description="Helical" evidence="6">
    <location>
        <begin position="33"/>
        <end position="52"/>
    </location>
</feature>
<evidence type="ECO:0000256" key="6">
    <source>
        <dbReference type="SAM" id="Phobius"/>
    </source>
</evidence>
<keyword evidence="4 6" id="KW-1133">Transmembrane helix</keyword>
<organism evidence="7 8">
    <name type="scientific">Clostridium tertium</name>
    <dbReference type="NCBI Taxonomy" id="1559"/>
    <lineage>
        <taxon>Bacteria</taxon>
        <taxon>Bacillati</taxon>
        <taxon>Bacillota</taxon>
        <taxon>Clostridia</taxon>
        <taxon>Eubacteriales</taxon>
        <taxon>Clostridiaceae</taxon>
        <taxon>Clostridium</taxon>
    </lineage>
</organism>
<dbReference type="InterPro" id="IPR002549">
    <property type="entry name" value="AI-2E-like"/>
</dbReference>
<keyword evidence="3 6" id="KW-0812">Transmembrane</keyword>
<dbReference type="RefSeq" id="WP_008681008.1">
    <property type="nucleotide sequence ID" value="NZ_BAAACM010000008.1"/>
</dbReference>
<proteinExistence type="inferred from homology"/>
<feature type="transmembrane region" description="Helical" evidence="6">
    <location>
        <begin position="314"/>
        <end position="344"/>
    </location>
</feature>
<evidence type="ECO:0000256" key="2">
    <source>
        <dbReference type="ARBA" id="ARBA00009773"/>
    </source>
</evidence>
<keyword evidence="8" id="KW-1185">Reference proteome</keyword>
<dbReference type="GO" id="GO:0055085">
    <property type="term" value="P:transmembrane transport"/>
    <property type="evidence" value="ECO:0007669"/>
    <property type="project" value="TreeGrafter"/>
</dbReference>
<dbReference type="Proteomes" id="UP001141183">
    <property type="component" value="Unassembled WGS sequence"/>
</dbReference>
<feature type="transmembrane region" description="Helical" evidence="6">
    <location>
        <begin position="9"/>
        <end position="27"/>
    </location>
</feature>
<evidence type="ECO:0000256" key="4">
    <source>
        <dbReference type="ARBA" id="ARBA00022989"/>
    </source>
</evidence>
<evidence type="ECO:0000256" key="3">
    <source>
        <dbReference type="ARBA" id="ARBA00022692"/>
    </source>
</evidence>
<comment type="subcellular location">
    <subcellularLocation>
        <location evidence="1">Membrane</location>
        <topology evidence="1">Multi-pass membrane protein</topology>
    </subcellularLocation>
</comment>
<feature type="transmembrane region" description="Helical" evidence="6">
    <location>
        <begin position="169"/>
        <end position="187"/>
    </location>
</feature>
<dbReference type="AlphaFoldDB" id="A0A9X3XHD9"/>
<dbReference type="InterPro" id="IPR014227">
    <property type="entry name" value="YtvI-like"/>
</dbReference>
<reference evidence="7" key="1">
    <citation type="submission" date="2022-05" db="EMBL/GenBank/DDBJ databases">
        <title>Draft genome sequence of Clostridium tertium strain CP3 isolated from Peru.</title>
        <authorList>
            <person name="Hurtado R."/>
            <person name="Lima L."/>
            <person name="Sousa T."/>
            <person name="Jaiswal A.K."/>
            <person name="Tiwari S."/>
            <person name="Maturrano L."/>
            <person name="Brenig B."/>
            <person name="Azevedo V."/>
        </authorList>
    </citation>
    <scope>NUCLEOTIDE SEQUENCE</scope>
    <source>
        <strain evidence="7">CP3</strain>
    </source>
</reference>
<feature type="transmembrane region" description="Helical" evidence="6">
    <location>
        <begin position="248"/>
        <end position="275"/>
    </location>
</feature>
<feature type="transmembrane region" description="Helical" evidence="6">
    <location>
        <begin position="64"/>
        <end position="90"/>
    </location>
</feature>
<dbReference type="PANTHER" id="PTHR21716">
    <property type="entry name" value="TRANSMEMBRANE PROTEIN"/>
    <property type="match status" value="1"/>
</dbReference>
<evidence type="ECO:0000256" key="5">
    <source>
        <dbReference type="ARBA" id="ARBA00023136"/>
    </source>
</evidence>
<dbReference type="GeneID" id="93043062"/>